<organism evidence="2 3">
    <name type="scientific">Steinernema carpocapsae</name>
    <name type="common">Entomopathogenic nematode</name>
    <dbReference type="NCBI Taxonomy" id="34508"/>
    <lineage>
        <taxon>Eukaryota</taxon>
        <taxon>Metazoa</taxon>
        <taxon>Ecdysozoa</taxon>
        <taxon>Nematoda</taxon>
        <taxon>Chromadorea</taxon>
        <taxon>Rhabditida</taxon>
        <taxon>Tylenchina</taxon>
        <taxon>Panagrolaimomorpha</taxon>
        <taxon>Strongyloidoidea</taxon>
        <taxon>Steinernematidae</taxon>
        <taxon>Steinernema</taxon>
    </lineage>
</organism>
<feature type="transmembrane region" description="Helical" evidence="1">
    <location>
        <begin position="169"/>
        <end position="191"/>
    </location>
</feature>
<feature type="transmembrane region" description="Helical" evidence="1">
    <location>
        <begin position="6"/>
        <end position="30"/>
    </location>
</feature>
<feature type="transmembrane region" description="Helical" evidence="1">
    <location>
        <begin position="42"/>
        <end position="66"/>
    </location>
</feature>
<keyword evidence="1" id="KW-0472">Membrane</keyword>
<protein>
    <recommendedName>
        <fullName evidence="4">7TM GPCR serpentine receptor class x (Srx) domain-containing protein</fullName>
    </recommendedName>
</protein>
<evidence type="ECO:0000256" key="1">
    <source>
        <dbReference type="SAM" id="Phobius"/>
    </source>
</evidence>
<evidence type="ECO:0000313" key="3">
    <source>
        <dbReference type="Proteomes" id="UP000298663"/>
    </source>
</evidence>
<feature type="transmembrane region" description="Helical" evidence="1">
    <location>
        <begin position="78"/>
        <end position="100"/>
    </location>
</feature>
<dbReference type="PANTHER" id="PTHR23021">
    <property type="entry name" value="SERPENTINE RECEPTOR, CLASS T"/>
    <property type="match status" value="1"/>
</dbReference>
<dbReference type="InterPro" id="IPR019425">
    <property type="entry name" value="7TM_GPCR_serpentine_rcpt_Srt"/>
</dbReference>
<dbReference type="Proteomes" id="UP000298663">
    <property type="component" value="Unassembled WGS sequence"/>
</dbReference>
<feature type="transmembrane region" description="Helical" evidence="1">
    <location>
        <begin position="203"/>
        <end position="225"/>
    </location>
</feature>
<comment type="caution">
    <text evidence="2">The sequence shown here is derived from an EMBL/GenBank/DDBJ whole genome shotgun (WGS) entry which is preliminary data.</text>
</comment>
<dbReference type="Pfam" id="PF10321">
    <property type="entry name" value="7TM_GPCR_Srt"/>
    <property type="match status" value="1"/>
</dbReference>
<sequence>MWSNHWIGYIYILLGVIYIFPAFICLSVLIRPPLVFHSTYKFMCFISVMDICNIAACCFFAGFYSLTGATFKNTPSMLPIGSITLALWVSYCAINIILAFDRLVCFCSFTWSQRLFSGNSSFLWIALALLAGGQMLIEFDGKQFYHYDSSIGGWRFELLPEGTKNYRHMAINIGTFACLVLLYSSIVLVVSRKAKQDKLQNQAAFQSAAICGFAMGADIFCIIVQNIQNPSIAMCYGANFAWQLAHGGTGYACLIMNRTIRDALVNHGKGILKFFQIKRTETRVVTVTTSQPHSTGSKITNAHTAAQK</sequence>
<accession>A0A4U5M225</accession>
<dbReference type="EMBL" id="AZBU02000010">
    <property type="protein sequence ID" value="TKR62764.1"/>
    <property type="molecule type" value="Genomic_DNA"/>
</dbReference>
<evidence type="ECO:0008006" key="4">
    <source>
        <dbReference type="Google" id="ProtNLM"/>
    </source>
</evidence>
<reference evidence="2 3" key="2">
    <citation type="journal article" date="2019" name="G3 (Bethesda)">
        <title>Hybrid Assembly of the Genome of the Entomopathogenic Nematode Steinernema carpocapsae Identifies the X-Chromosome.</title>
        <authorList>
            <person name="Serra L."/>
            <person name="Macchietto M."/>
            <person name="Macias-Munoz A."/>
            <person name="McGill C.J."/>
            <person name="Rodriguez I.M."/>
            <person name="Rodriguez B."/>
            <person name="Murad R."/>
            <person name="Mortazavi A."/>
        </authorList>
    </citation>
    <scope>NUCLEOTIDE SEQUENCE [LARGE SCALE GENOMIC DNA]</scope>
    <source>
        <strain evidence="2 3">ALL</strain>
    </source>
</reference>
<dbReference type="Gene3D" id="1.20.1070.10">
    <property type="entry name" value="Rhodopsin 7-helix transmembrane proteins"/>
    <property type="match status" value="1"/>
</dbReference>
<dbReference type="PANTHER" id="PTHR23021:SF11">
    <property type="entry name" value="SERPENTINE RECEPTOR, CLASS T"/>
    <property type="match status" value="1"/>
</dbReference>
<gene>
    <name evidence="2" type="ORF">L596_026682</name>
</gene>
<evidence type="ECO:0000313" key="2">
    <source>
        <dbReference type="EMBL" id="TKR62764.1"/>
    </source>
</evidence>
<feature type="transmembrane region" description="Helical" evidence="1">
    <location>
        <begin position="121"/>
        <end position="137"/>
    </location>
</feature>
<dbReference type="SUPFAM" id="SSF81321">
    <property type="entry name" value="Family A G protein-coupled receptor-like"/>
    <property type="match status" value="1"/>
</dbReference>
<proteinExistence type="predicted"/>
<reference evidence="2 3" key="1">
    <citation type="journal article" date="2015" name="Genome Biol.">
        <title>Comparative genomics of Steinernema reveals deeply conserved gene regulatory networks.</title>
        <authorList>
            <person name="Dillman A.R."/>
            <person name="Macchietto M."/>
            <person name="Porter C.F."/>
            <person name="Rogers A."/>
            <person name="Williams B."/>
            <person name="Antoshechkin I."/>
            <person name="Lee M.M."/>
            <person name="Goodwin Z."/>
            <person name="Lu X."/>
            <person name="Lewis E.E."/>
            <person name="Goodrich-Blair H."/>
            <person name="Stock S.P."/>
            <person name="Adams B.J."/>
            <person name="Sternberg P.W."/>
            <person name="Mortazavi A."/>
        </authorList>
    </citation>
    <scope>NUCLEOTIDE SEQUENCE [LARGE SCALE GENOMIC DNA]</scope>
    <source>
        <strain evidence="2 3">ALL</strain>
    </source>
</reference>
<name>A0A4U5M225_STECR</name>
<keyword evidence="1" id="KW-0812">Transmembrane</keyword>
<keyword evidence="1" id="KW-1133">Transmembrane helix</keyword>
<dbReference type="AlphaFoldDB" id="A0A4U5M225"/>
<keyword evidence="3" id="KW-1185">Reference proteome</keyword>